<dbReference type="GO" id="GO:1990575">
    <property type="term" value="P:mitochondrial L-ornithine transmembrane transport"/>
    <property type="evidence" value="ECO:0007669"/>
    <property type="project" value="TreeGrafter"/>
</dbReference>
<evidence type="ECO:0000256" key="1">
    <source>
        <dbReference type="ARBA" id="ARBA00004225"/>
    </source>
</evidence>
<organism evidence="11 12">
    <name type="scientific">Thanatephorus cucumeris (strain AG1-IA)</name>
    <name type="common">Rice sheath blight fungus</name>
    <name type="synonym">Rhizoctonia solani</name>
    <dbReference type="NCBI Taxonomy" id="983506"/>
    <lineage>
        <taxon>Eukaryota</taxon>
        <taxon>Fungi</taxon>
        <taxon>Dikarya</taxon>
        <taxon>Basidiomycota</taxon>
        <taxon>Agaricomycotina</taxon>
        <taxon>Agaricomycetes</taxon>
        <taxon>Cantharellales</taxon>
        <taxon>Ceratobasidiaceae</taxon>
        <taxon>Rhizoctonia</taxon>
        <taxon>Rhizoctonia solani AG-1</taxon>
    </lineage>
</organism>
<keyword evidence="5" id="KW-0677">Repeat</keyword>
<dbReference type="GO" id="GO:0031966">
    <property type="term" value="C:mitochondrial membrane"/>
    <property type="evidence" value="ECO:0007669"/>
    <property type="project" value="UniProtKB-SubCell"/>
</dbReference>
<sequence length="317" mass="34472">MSSEDSSASSNGNHIRIAGAVAGVGSGWTKVAVGHGFDTIKTRLQVAPIGTYKGAIDCFWKTVRNESPLALYKGALPPAVAWGASDSLLLGSLHNYRLFLIRHGVTEPIPGSSDPNAKRLTLFGHWLAGLGAGWTGSILAHPMVVPRLSTEIVIGSLPSQVKLQMQTQRDVKDRQYKGVIDVIRQIYLVQGPMGIWRGFASSLVYRSSFCWMFASYEVMMRTASLLNGTRFEMSTPTANFLAGGLCSFAYWVMGIPFDNIKKCVLNAPPLVCATQPKPELLPVAEFSLHPLMRRGYVSGPSHEGYMPPRAGEDTMLV</sequence>
<dbReference type="GO" id="GO:0000064">
    <property type="term" value="F:L-ornithine transmembrane transporter activity"/>
    <property type="evidence" value="ECO:0007669"/>
    <property type="project" value="TreeGrafter"/>
</dbReference>
<keyword evidence="4 9" id="KW-0812">Transmembrane</keyword>
<keyword evidence="6" id="KW-1133">Transmembrane helix</keyword>
<keyword evidence="12" id="KW-1185">Reference proteome</keyword>
<keyword evidence="7" id="KW-0496">Mitochondrion</keyword>
<evidence type="ECO:0000256" key="4">
    <source>
        <dbReference type="ARBA" id="ARBA00022692"/>
    </source>
</evidence>
<dbReference type="Gene3D" id="1.50.40.10">
    <property type="entry name" value="Mitochondrial carrier domain"/>
    <property type="match status" value="1"/>
</dbReference>
<evidence type="ECO:0000256" key="9">
    <source>
        <dbReference type="PROSITE-ProRule" id="PRU00282"/>
    </source>
</evidence>
<dbReference type="HOGENOM" id="CLU_015166_16_4_1"/>
<keyword evidence="8 9" id="KW-0472">Membrane</keyword>
<dbReference type="PANTHER" id="PTHR45624">
    <property type="entry name" value="MITOCHONDRIAL BASIC AMINO ACIDS TRANSPORTER-RELATED"/>
    <property type="match status" value="1"/>
</dbReference>
<evidence type="ECO:0000256" key="7">
    <source>
        <dbReference type="ARBA" id="ARBA00023128"/>
    </source>
</evidence>
<dbReference type="OrthoDB" id="193856at2759"/>
<evidence type="ECO:0000256" key="3">
    <source>
        <dbReference type="ARBA" id="ARBA00022448"/>
    </source>
</evidence>
<feature type="repeat" description="Solcar" evidence="9">
    <location>
        <begin position="120"/>
        <end position="222"/>
    </location>
</feature>
<accession>L8X2U1</accession>
<evidence type="ECO:0000313" key="11">
    <source>
        <dbReference type="EMBL" id="ELU44535.1"/>
    </source>
</evidence>
<dbReference type="AlphaFoldDB" id="L8X2U1"/>
<dbReference type="InterPro" id="IPR018108">
    <property type="entry name" value="MCP_transmembrane"/>
</dbReference>
<dbReference type="PROSITE" id="PS50920">
    <property type="entry name" value="SOLCAR"/>
    <property type="match status" value="2"/>
</dbReference>
<dbReference type="InterPro" id="IPR023395">
    <property type="entry name" value="MCP_dom_sf"/>
</dbReference>
<comment type="similarity">
    <text evidence="2 10">Belongs to the mitochondrial carrier (TC 2.A.29) family.</text>
</comment>
<dbReference type="PANTHER" id="PTHR45624:SF57">
    <property type="entry name" value="MITOCHONDRIAL SUBSTRATE CARRIER FAMILY PROTEIN L"/>
    <property type="match status" value="1"/>
</dbReference>
<evidence type="ECO:0000256" key="6">
    <source>
        <dbReference type="ARBA" id="ARBA00022989"/>
    </source>
</evidence>
<dbReference type="Pfam" id="PF00153">
    <property type="entry name" value="Mito_carr"/>
    <property type="match status" value="2"/>
</dbReference>
<reference evidence="11 12" key="1">
    <citation type="journal article" date="2013" name="Nat. Commun.">
        <title>The evolution and pathogenic mechanisms of the rice sheath blight pathogen.</title>
        <authorList>
            <person name="Zheng A."/>
            <person name="Lin R."/>
            <person name="Xu L."/>
            <person name="Qin P."/>
            <person name="Tang C."/>
            <person name="Ai P."/>
            <person name="Zhang D."/>
            <person name="Liu Y."/>
            <person name="Sun Z."/>
            <person name="Feng H."/>
            <person name="Wang Y."/>
            <person name="Chen Y."/>
            <person name="Liang X."/>
            <person name="Fu R."/>
            <person name="Li Q."/>
            <person name="Zhang J."/>
            <person name="Yu X."/>
            <person name="Xie Z."/>
            <person name="Ding L."/>
            <person name="Guan P."/>
            <person name="Tang J."/>
            <person name="Liang Y."/>
            <person name="Wang S."/>
            <person name="Deng Q."/>
            <person name="Li S."/>
            <person name="Zhu J."/>
            <person name="Wang L."/>
            <person name="Liu H."/>
            <person name="Li P."/>
        </authorList>
    </citation>
    <scope>NUCLEOTIDE SEQUENCE [LARGE SCALE GENOMIC DNA]</scope>
    <source>
        <strain evidence="12">AG-1 IA</strain>
    </source>
</reference>
<dbReference type="OMA" id="AGMCFWT"/>
<evidence type="ECO:0000256" key="5">
    <source>
        <dbReference type="ARBA" id="ARBA00022737"/>
    </source>
</evidence>
<dbReference type="Proteomes" id="UP000011668">
    <property type="component" value="Unassembled WGS sequence"/>
</dbReference>
<dbReference type="EMBL" id="AFRT01000296">
    <property type="protein sequence ID" value="ELU44535.1"/>
    <property type="molecule type" value="Genomic_DNA"/>
</dbReference>
<comment type="subcellular location">
    <subcellularLocation>
        <location evidence="1">Mitochondrion membrane</location>
        <topology evidence="1">Multi-pass membrane protein</topology>
    </subcellularLocation>
</comment>
<protein>
    <submittedName>
        <fullName evidence="11">Uncharacterized protein</fullName>
    </submittedName>
</protein>
<keyword evidence="3 10" id="KW-0813">Transport</keyword>
<dbReference type="SUPFAM" id="SSF103506">
    <property type="entry name" value="Mitochondrial carrier"/>
    <property type="match status" value="1"/>
</dbReference>
<name>L8X2U1_THACA</name>
<comment type="caution">
    <text evidence="11">The sequence shown here is derived from an EMBL/GenBank/DDBJ whole genome shotgun (WGS) entry which is preliminary data.</text>
</comment>
<gene>
    <name evidence="11" type="ORF">AG1IA_01433</name>
</gene>
<evidence type="ECO:0000313" key="12">
    <source>
        <dbReference type="Proteomes" id="UP000011668"/>
    </source>
</evidence>
<dbReference type="InterPro" id="IPR050567">
    <property type="entry name" value="Mitochondrial_Carrier"/>
</dbReference>
<evidence type="ECO:0000256" key="10">
    <source>
        <dbReference type="RuleBase" id="RU000488"/>
    </source>
</evidence>
<dbReference type="STRING" id="983506.L8X2U1"/>
<feature type="repeat" description="Solcar" evidence="9">
    <location>
        <begin position="14"/>
        <end position="99"/>
    </location>
</feature>
<evidence type="ECO:0000256" key="8">
    <source>
        <dbReference type="ARBA" id="ARBA00023136"/>
    </source>
</evidence>
<evidence type="ECO:0000256" key="2">
    <source>
        <dbReference type="ARBA" id="ARBA00006375"/>
    </source>
</evidence>
<proteinExistence type="inferred from homology"/>